<evidence type="ECO:0000313" key="1">
    <source>
        <dbReference type="EMBL" id="KAJ2991675.1"/>
    </source>
</evidence>
<comment type="caution">
    <text evidence="1">The sequence shown here is derived from an EMBL/GenBank/DDBJ whole genome shotgun (WGS) entry which is preliminary data.</text>
</comment>
<keyword evidence="2" id="KW-1185">Reference proteome</keyword>
<sequence length="109" mass="11970">MSLGASCVSVAGGVEGNVNAEKSQTLGFQSTDIVVGFRVKKYRYKKKSLFSKERKPEGELFINGAEMLDDKVGPAKKLGKFEEAPIEEEVSAQKEAEKQKGPVEECWVN</sequence>
<reference evidence="1" key="1">
    <citation type="submission" date="2022-10" db="EMBL/GenBank/DDBJ databases">
        <title>Genome Sequence of Xylaria curta.</title>
        <authorList>
            <person name="Buettner E."/>
        </authorList>
    </citation>
    <scope>NUCLEOTIDE SEQUENCE</scope>
    <source>
        <strain evidence="1">Babe10</strain>
    </source>
</reference>
<accession>A0ACC1PG50</accession>
<evidence type="ECO:0000313" key="2">
    <source>
        <dbReference type="Proteomes" id="UP001143856"/>
    </source>
</evidence>
<organism evidence="1 2">
    <name type="scientific">Xylaria curta</name>
    <dbReference type="NCBI Taxonomy" id="42375"/>
    <lineage>
        <taxon>Eukaryota</taxon>
        <taxon>Fungi</taxon>
        <taxon>Dikarya</taxon>
        <taxon>Ascomycota</taxon>
        <taxon>Pezizomycotina</taxon>
        <taxon>Sordariomycetes</taxon>
        <taxon>Xylariomycetidae</taxon>
        <taxon>Xylariales</taxon>
        <taxon>Xylariaceae</taxon>
        <taxon>Xylaria</taxon>
    </lineage>
</organism>
<proteinExistence type="predicted"/>
<dbReference type="EMBL" id="JAPDGR010000315">
    <property type="protein sequence ID" value="KAJ2991675.1"/>
    <property type="molecule type" value="Genomic_DNA"/>
</dbReference>
<name>A0ACC1PG50_9PEZI</name>
<protein>
    <submittedName>
        <fullName evidence="1">Uncharacterized protein</fullName>
    </submittedName>
</protein>
<dbReference type="Proteomes" id="UP001143856">
    <property type="component" value="Unassembled WGS sequence"/>
</dbReference>
<gene>
    <name evidence="1" type="ORF">NUW58_g2435</name>
</gene>